<evidence type="ECO:0000256" key="13">
    <source>
        <dbReference type="SAM" id="MobiDB-lite"/>
    </source>
</evidence>
<feature type="domain" description="Fe-S hydro-lyase tartrate dehydratase beta-type catalytic" evidence="17">
    <location>
        <begin position="931"/>
        <end position="1139"/>
    </location>
</feature>
<dbReference type="InterPro" id="IPR005821">
    <property type="entry name" value="Ion_trans_dom"/>
</dbReference>
<name>A0AA36N164_9DINO</name>
<feature type="domain" description="Ion transport" evidence="15">
    <location>
        <begin position="257"/>
        <end position="501"/>
    </location>
</feature>
<dbReference type="Pfam" id="PF00520">
    <property type="entry name" value="Ion_trans"/>
    <property type="match status" value="1"/>
</dbReference>
<evidence type="ECO:0000256" key="5">
    <source>
        <dbReference type="ARBA" id="ARBA00022532"/>
    </source>
</evidence>
<feature type="region of interest" description="Disordered" evidence="13">
    <location>
        <begin position="85"/>
        <end position="104"/>
    </location>
</feature>
<evidence type="ECO:0000313" key="18">
    <source>
        <dbReference type="EMBL" id="CAJ1394505.1"/>
    </source>
</evidence>
<dbReference type="SUPFAM" id="SSF81324">
    <property type="entry name" value="Voltage-gated potassium channels"/>
    <property type="match status" value="1"/>
</dbReference>
<evidence type="ECO:0000256" key="12">
    <source>
        <dbReference type="ARBA" id="ARBA00023239"/>
    </source>
</evidence>
<evidence type="ECO:0000256" key="8">
    <source>
        <dbReference type="ARBA" id="ARBA00022989"/>
    </source>
</evidence>
<evidence type="ECO:0000256" key="9">
    <source>
        <dbReference type="ARBA" id="ARBA00023004"/>
    </source>
</evidence>
<dbReference type="InterPro" id="IPR027359">
    <property type="entry name" value="Volt_channel_dom_sf"/>
</dbReference>
<keyword evidence="9" id="KW-0408">Iron</keyword>
<keyword evidence="11 14" id="KW-0472">Membrane</keyword>
<dbReference type="Pfam" id="PF05681">
    <property type="entry name" value="Fumerase"/>
    <property type="match status" value="1"/>
</dbReference>
<dbReference type="SUPFAM" id="SSF117457">
    <property type="entry name" value="FumA C-terminal domain-like"/>
    <property type="match status" value="1"/>
</dbReference>
<dbReference type="GO" id="GO:0005216">
    <property type="term" value="F:monoatomic ion channel activity"/>
    <property type="evidence" value="ECO:0007669"/>
    <property type="project" value="InterPro"/>
</dbReference>
<evidence type="ECO:0000256" key="3">
    <source>
        <dbReference type="ARBA" id="ARBA00008876"/>
    </source>
</evidence>
<feature type="transmembrane region" description="Helical" evidence="14">
    <location>
        <begin position="327"/>
        <end position="347"/>
    </location>
</feature>
<dbReference type="Pfam" id="PF05683">
    <property type="entry name" value="Fumerase_C"/>
    <property type="match status" value="1"/>
</dbReference>
<evidence type="ECO:0000256" key="11">
    <source>
        <dbReference type="ARBA" id="ARBA00023136"/>
    </source>
</evidence>
<dbReference type="InterPro" id="IPR020557">
    <property type="entry name" value="Fumarate_lyase_CS"/>
</dbReference>
<dbReference type="PANTHER" id="PTHR30389:SF0">
    <property type="entry name" value="FUMARATE HYDRATASE CLASS I, AEROBIC"/>
    <property type="match status" value="1"/>
</dbReference>
<dbReference type="GO" id="GO:0016020">
    <property type="term" value="C:membrane"/>
    <property type="evidence" value="ECO:0007669"/>
    <property type="project" value="UniProtKB-SubCell"/>
</dbReference>
<feature type="transmembrane region" description="Helical" evidence="14">
    <location>
        <begin position="257"/>
        <end position="276"/>
    </location>
</feature>
<proteinExistence type="inferred from homology"/>
<dbReference type="Gene3D" id="3.20.130.10">
    <property type="entry name" value="Fe-S hydro-lyase, tartrate dehydratase beta-type, catalytic domain"/>
    <property type="match status" value="1"/>
</dbReference>
<protein>
    <recommendedName>
        <fullName evidence="20">Fumarate hydratase</fullName>
    </recommendedName>
</protein>
<evidence type="ECO:0000256" key="4">
    <source>
        <dbReference type="ARBA" id="ARBA00022485"/>
    </source>
</evidence>
<dbReference type="Proteomes" id="UP001178507">
    <property type="component" value="Unassembled WGS sequence"/>
</dbReference>
<accession>A0AA36N164</accession>
<feature type="transmembrane region" description="Helical" evidence="14">
    <location>
        <begin position="481"/>
        <end position="501"/>
    </location>
</feature>
<feature type="transmembrane region" description="Helical" evidence="14">
    <location>
        <begin position="386"/>
        <end position="417"/>
    </location>
</feature>
<dbReference type="Gene3D" id="1.10.287.70">
    <property type="match status" value="1"/>
</dbReference>
<feature type="transmembrane region" description="Helical" evidence="14">
    <location>
        <begin position="288"/>
        <end position="307"/>
    </location>
</feature>
<evidence type="ECO:0000259" key="17">
    <source>
        <dbReference type="Pfam" id="PF05683"/>
    </source>
</evidence>
<comment type="subcellular location">
    <subcellularLocation>
        <location evidence="1">Membrane</location>
        <topology evidence="1">Multi-pass membrane protein</topology>
    </subcellularLocation>
</comment>
<dbReference type="GO" id="GO:0046872">
    <property type="term" value="F:metal ion binding"/>
    <property type="evidence" value="ECO:0007669"/>
    <property type="project" value="UniProtKB-KW"/>
</dbReference>
<dbReference type="PANTHER" id="PTHR30389">
    <property type="entry name" value="FUMARATE HYDRATASE-RELATED"/>
    <property type="match status" value="1"/>
</dbReference>
<dbReference type="Gene3D" id="1.20.120.350">
    <property type="entry name" value="Voltage-gated potassium channels. Chain C"/>
    <property type="match status" value="1"/>
</dbReference>
<keyword evidence="6 14" id="KW-0812">Transmembrane</keyword>
<evidence type="ECO:0000313" key="19">
    <source>
        <dbReference type="Proteomes" id="UP001178507"/>
    </source>
</evidence>
<keyword evidence="7" id="KW-0479">Metal-binding</keyword>
<evidence type="ECO:0000256" key="10">
    <source>
        <dbReference type="ARBA" id="ARBA00023014"/>
    </source>
</evidence>
<dbReference type="NCBIfam" id="TIGR00723">
    <property type="entry name" value="ttdB_fumA_fumB"/>
    <property type="match status" value="1"/>
</dbReference>
<keyword evidence="19" id="KW-1185">Reference proteome</keyword>
<organism evidence="18 19">
    <name type="scientific">Effrenium voratum</name>
    <dbReference type="NCBI Taxonomy" id="2562239"/>
    <lineage>
        <taxon>Eukaryota</taxon>
        <taxon>Sar</taxon>
        <taxon>Alveolata</taxon>
        <taxon>Dinophyceae</taxon>
        <taxon>Suessiales</taxon>
        <taxon>Symbiodiniaceae</taxon>
        <taxon>Effrenium</taxon>
    </lineage>
</organism>
<evidence type="ECO:0000256" key="1">
    <source>
        <dbReference type="ARBA" id="ARBA00004141"/>
    </source>
</evidence>
<dbReference type="GO" id="GO:0016836">
    <property type="term" value="F:hydro-lyase activity"/>
    <property type="evidence" value="ECO:0007669"/>
    <property type="project" value="InterPro"/>
</dbReference>
<evidence type="ECO:0000259" key="16">
    <source>
        <dbReference type="Pfam" id="PF05681"/>
    </source>
</evidence>
<dbReference type="InterPro" id="IPR004646">
    <property type="entry name" value="Fe-S_hydro-lyase_TtdA-typ_cat"/>
</dbReference>
<evidence type="ECO:0000256" key="6">
    <source>
        <dbReference type="ARBA" id="ARBA00022692"/>
    </source>
</evidence>
<dbReference type="GO" id="GO:0051539">
    <property type="term" value="F:4 iron, 4 sulfur cluster binding"/>
    <property type="evidence" value="ECO:0007669"/>
    <property type="project" value="UniProtKB-KW"/>
</dbReference>
<keyword evidence="4" id="KW-0004">4Fe-4S</keyword>
<dbReference type="InterPro" id="IPR004647">
    <property type="entry name" value="Fe-S_hydro-lyase_TtdB-typ_cat"/>
</dbReference>
<dbReference type="EMBL" id="CAUJNA010002868">
    <property type="protein sequence ID" value="CAJ1394505.1"/>
    <property type="molecule type" value="Genomic_DNA"/>
</dbReference>
<evidence type="ECO:0000256" key="2">
    <source>
        <dbReference type="ARBA" id="ARBA00004859"/>
    </source>
</evidence>
<evidence type="ECO:0000256" key="14">
    <source>
        <dbReference type="SAM" id="Phobius"/>
    </source>
</evidence>
<comment type="similarity">
    <text evidence="3">Belongs to the class-I fumarase family.</text>
</comment>
<dbReference type="AlphaFoldDB" id="A0AA36N164"/>
<evidence type="ECO:0000259" key="15">
    <source>
        <dbReference type="Pfam" id="PF00520"/>
    </source>
</evidence>
<evidence type="ECO:0008006" key="20">
    <source>
        <dbReference type="Google" id="ProtNLM"/>
    </source>
</evidence>
<reference evidence="18" key="1">
    <citation type="submission" date="2023-08" db="EMBL/GenBank/DDBJ databases">
        <authorList>
            <person name="Chen Y."/>
            <person name="Shah S."/>
            <person name="Dougan E. K."/>
            <person name="Thang M."/>
            <person name="Chan C."/>
        </authorList>
    </citation>
    <scope>NUCLEOTIDE SEQUENCE</scope>
</reference>
<comment type="caution">
    <text evidence="18">The sequence shown here is derived from an EMBL/GenBank/DDBJ whole genome shotgun (WGS) entry which is preliminary data.</text>
</comment>
<feature type="compositionally biased region" description="Acidic residues" evidence="13">
    <location>
        <begin position="91"/>
        <end position="102"/>
    </location>
</feature>
<dbReference type="GO" id="GO:0006099">
    <property type="term" value="P:tricarboxylic acid cycle"/>
    <property type="evidence" value="ECO:0007669"/>
    <property type="project" value="UniProtKB-KW"/>
</dbReference>
<feature type="domain" description="Fe-S hydro-lyase tartrate dehydratase alpha-type catalytic" evidence="16">
    <location>
        <begin position="699"/>
        <end position="925"/>
    </location>
</feature>
<evidence type="ECO:0000256" key="7">
    <source>
        <dbReference type="ARBA" id="ARBA00022723"/>
    </source>
</evidence>
<keyword evidence="5" id="KW-0816">Tricarboxylic acid cycle</keyword>
<keyword evidence="8 14" id="KW-1133">Transmembrane helix</keyword>
<feature type="region of interest" description="Disordered" evidence="13">
    <location>
        <begin position="647"/>
        <end position="701"/>
    </location>
</feature>
<keyword evidence="10" id="KW-0411">Iron-sulfur</keyword>
<gene>
    <name evidence="18" type="ORF">EVOR1521_LOCUS19147</name>
</gene>
<dbReference type="InterPro" id="IPR051208">
    <property type="entry name" value="Class-I_Fumarase/Tartrate_DH"/>
</dbReference>
<dbReference type="InterPro" id="IPR036660">
    <property type="entry name" value="Fe-S_hydroAse_TtdB_cat_sf"/>
</dbReference>
<sequence>MSLQSACCADARPKVSSTEVTSLDLPGVLEGLSDGLGNVLNMLQQCCTEQQQLKNLAIVHRDQLVRQERRLATLCQEFAHTTRKSEVTFQETEEEDGPDASDTDAAMMSSCLQSAEVQPLCDRPECKAQSTALEVPAGDQDLPKDEPLLLPIAKKGSETACQRVVTKKSTMRSSPFFGQRFVTGEESEGSVTFEIAGLATAASPRVRTLARLSRELASSSKTGRFFFHLANAIELVEHVREPERRGFLADLVGSNQFGGLCMSVILLNAIIISYMSDHEMKNPGAPTPYVLMMIELGFGCFYAVELLLKLAVHRLYFFINEDMRWNIFDLALVCFSGIEIFTSFVLFSDGTQKGMNLTFLRLLRLCKIAKVLRVLRTLRFFRELRLMLDCVLGSVLNAIWCIAMLFFVMFIFSLLLVQGLADYLGEYARANGEHSLGDPHVGDIMLWYGSVGRTLLTLFQSTTSGVDWRDCYLPLAQSSELLSFVFLLFVALFTISVWNIVTSTFVEKALKLAQPDLESLVMEHHLKDVQDAQALIVLFCSRLDCVESSNISYPQFKLLAEQHRFRAYLSARGIDIKNVEVFFRMLATASGNSEVEVKVLANALVRMKGFATSIDLQTLNFETKITLSKQAKAIKEIGRHCRRIERLLDPGAKGPPAPGFGFAPDGRKPTLLKKGGTPDQEGHKSSLQPRDVPEHPDPKVMPSCQDTGTAIAMVKKGANVLTDGKDEEFISRGVYKAYAEGYLRYSQVAPLTMFDEANTKTNLPAQIDMLSQPGNSYDVLYIAKGGGSANKTQLLQKTKGVLNDKAFAEFVTEMVKGIGTAACPPYHLALVVGGLSAEQNLKTVKLASCKYLDGLPVSGNAMGRAFRDLDWEEKIKKISQELGIGAQFGGKYFLHDVRVVRLPRHGASCPVGIGVSCSADRQAKAKINEEGVFLEKLETEPAKYLPDITEQSLEKGGEIAKVDLNKPMEENLKFLDKLPVSTRLALTGTIIVARDIAHAKMQEMIDSGKGLPEYIKQYPVYYAGPAKTPAGMPSGSFGPTTSGRMDQYVEGFQSQRGSMIMIGKGNRSKAVTDACKKHGGFYLGSIGGVAATLSANSIKKVEVLDMEELGMEAVWKIEVQDFPAFVVVDNKGNDFFKKWSQEAAKQPETDSFFEESQNFFFGLDKDQMLSCRAGHFW</sequence>
<keyword evidence="12" id="KW-0456">Lyase</keyword>
<comment type="pathway">
    <text evidence="2">Carbohydrate metabolism; tricarboxylic acid cycle; (S)-malate from fumarate: step 1/1.</text>
</comment>
<dbReference type="PROSITE" id="PS00163">
    <property type="entry name" value="FUMARATE_LYASES"/>
    <property type="match status" value="1"/>
</dbReference>